<dbReference type="InterPro" id="IPR001030">
    <property type="entry name" value="Acoase/IPM_deHydtase_lsu_aba"/>
</dbReference>
<gene>
    <name evidence="10" type="primary">acnA</name>
    <name evidence="10" type="ORF">HKK74_31515</name>
</gene>
<dbReference type="InterPro" id="IPR036008">
    <property type="entry name" value="Aconitase_4Fe-4S_dom"/>
</dbReference>
<comment type="catalytic activity">
    <reaction evidence="6">
        <text>citrate = D-threo-isocitrate</text>
        <dbReference type="Rhea" id="RHEA:10336"/>
        <dbReference type="ChEBI" id="CHEBI:15562"/>
        <dbReference type="ChEBI" id="CHEBI:16947"/>
        <dbReference type="EC" id="4.2.1.3"/>
    </reaction>
</comment>
<organism evidence="10 11">
    <name type="scientific">Actinomadura alba</name>
    <dbReference type="NCBI Taxonomy" id="406431"/>
    <lineage>
        <taxon>Bacteria</taxon>
        <taxon>Bacillati</taxon>
        <taxon>Actinomycetota</taxon>
        <taxon>Actinomycetes</taxon>
        <taxon>Streptosporangiales</taxon>
        <taxon>Thermomonosporaceae</taxon>
        <taxon>Actinomadura</taxon>
    </lineage>
</organism>
<comment type="caution">
    <text evidence="10">The sequence shown here is derived from an EMBL/GenBank/DDBJ whole genome shotgun (WGS) entry which is preliminary data.</text>
</comment>
<dbReference type="NCBIfam" id="NF006757">
    <property type="entry name" value="PRK09277.1"/>
    <property type="match status" value="1"/>
</dbReference>
<reference evidence="10 11" key="1">
    <citation type="submission" date="2020-06" db="EMBL/GenBank/DDBJ databases">
        <title>Actinomadura xiongansis sp. nov., isolated from soil of Baiyangdian.</title>
        <authorList>
            <person name="Zhang X."/>
        </authorList>
    </citation>
    <scope>NUCLEOTIDE SEQUENCE [LARGE SCALE GENOMIC DNA]</scope>
    <source>
        <strain evidence="10 11">HBUM206468</strain>
    </source>
</reference>
<evidence type="ECO:0000256" key="1">
    <source>
        <dbReference type="ARBA" id="ARBA00001966"/>
    </source>
</evidence>
<dbReference type="CDD" id="cd01580">
    <property type="entry name" value="AcnA_IRP_Swivel"/>
    <property type="match status" value="1"/>
</dbReference>
<evidence type="ECO:0000313" key="10">
    <source>
        <dbReference type="EMBL" id="MBC6469988.1"/>
    </source>
</evidence>
<dbReference type="CDD" id="cd01586">
    <property type="entry name" value="AcnA_IRP"/>
    <property type="match status" value="1"/>
</dbReference>
<dbReference type="NCBIfam" id="NF009520">
    <property type="entry name" value="PRK12881.1"/>
    <property type="match status" value="1"/>
</dbReference>
<dbReference type="InterPro" id="IPR018136">
    <property type="entry name" value="Aconitase_4Fe-4S_BS"/>
</dbReference>
<accession>A0ABR7LYR3</accession>
<evidence type="ECO:0000256" key="3">
    <source>
        <dbReference type="ARBA" id="ARBA00022723"/>
    </source>
</evidence>
<dbReference type="Pfam" id="PF00694">
    <property type="entry name" value="Aconitase_C"/>
    <property type="match status" value="1"/>
</dbReference>
<evidence type="ECO:0000256" key="7">
    <source>
        <dbReference type="SAM" id="MobiDB-lite"/>
    </source>
</evidence>
<evidence type="ECO:0000313" key="11">
    <source>
        <dbReference type="Proteomes" id="UP000805614"/>
    </source>
</evidence>
<dbReference type="Gene3D" id="6.10.190.10">
    <property type="match status" value="1"/>
</dbReference>
<dbReference type="GO" id="GO:0003994">
    <property type="term" value="F:aconitate hydratase activity"/>
    <property type="evidence" value="ECO:0007669"/>
    <property type="project" value="UniProtKB-EC"/>
</dbReference>
<dbReference type="PROSITE" id="PS01244">
    <property type="entry name" value="ACONITASE_2"/>
    <property type="match status" value="1"/>
</dbReference>
<keyword evidence="5 6" id="KW-0411">Iron-sulfur</keyword>
<comment type="cofactor">
    <cofactor evidence="1">
        <name>[4Fe-4S] cluster</name>
        <dbReference type="ChEBI" id="CHEBI:49883"/>
    </cofactor>
</comment>
<dbReference type="Proteomes" id="UP000805614">
    <property type="component" value="Unassembled WGS sequence"/>
</dbReference>
<keyword evidence="11" id="KW-1185">Reference proteome</keyword>
<dbReference type="PRINTS" id="PR00415">
    <property type="entry name" value="ACONITASE"/>
</dbReference>
<dbReference type="PROSITE" id="PS00450">
    <property type="entry name" value="ACONITASE_1"/>
    <property type="match status" value="1"/>
</dbReference>
<dbReference type="InterPro" id="IPR000573">
    <property type="entry name" value="AconitaseA/IPMdHydase_ssu_swvl"/>
</dbReference>
<name>A0ABR7LYR3_9ACTN</name>
<sequence>MSANSFGSRNTLRVGDKSYEIYRLDAVEGAARLPYSLKVLLENLLRTEDGADITADHVRTLAAWDPTAQPSHEIQFTPARVIMQDFTGVPCVVDLATMREAVRDLGGDPSKINPLAPAEMVIDHSVIVDYFGSPDAFERNVEREYERNGERYQFLRWGQTAFDQFKVVPPGTGIVHQVNIEHLARVVFDRDGVAYPDTCVGTDSHTTMENGIGVLGWGVGGIEAEAAMLGQPISMLIPRVVGFKLTGELPAGTTATDLVLTITEMLRKHGVVGKFVEFYGEGVAAVPLANRATIGNMSPEFGSTCAIFPIDGETLSYLRLTGRSEEQVALVEAYAKEQGMWLDPAVEPEFSEYLELDLSTVVPSIAGPKRPQDRIQVSVAKETWRRDVLNYVPSVQGPVDEASDESFPASDSPANSQEQVNGDRPREQAGSMGDRPSKPIPVTLPGGTSFELDHGAVVVAAITSCTNTSNPYVMIGAALLAKKAVEKGLTSKPWVKTSLAPGSQVVTGYYERAGLTPYLDKLGFNLVGYGCTTCIGNTGPLPTEISAAVNDHDLTVTAVLSGNRNFEGRISPDVKMNYLASPPLVVAYALAGTMDIDILNEPLGEGSDGQPVFLRDIWPATDEVAEVVESSIGKEMFAKDYADVFTGDARWKGLDIPTGDTFEWDPDSTYVRKAPYFEGMRPEPAPVTDIHGARVLAKLGDSVTTDHISPAGSIKADSPAGRYLQENGVAIKDFNSYGSRRGNHEVMIRGTFANIRLRNQLLDGVEGGFTRDFTQDDAPQTTIFDASAAYAAQGTPLVVLAGKEYGSGSSRDWAAKGTALLGVRAVIAESYERIHRSNLIGMGVLPLQFKDGDSAGSLGLDGTETFDITGVEVLNEGGIPREVTVTANGREFTAVVRIDTPGEAAYYRNGGIMQYVLRQLIAR</sequence>
<evidence type="ECO:0000259" key="8">
    <source>
        <dbReference type="Pfam" id="PF00330"/>
    </source>
</evidence>
<evidence type="ECO:0000256" key="6">
    <source>
        <dbReference type="RuleBase" id="RU361275"/>
    </source>
</evidence>
<evidence type="ECO:0000259" key="9">
    <source>
        <dbReference type="Pfam" id="PF00694"/>
    </source>
</evidence>
<keyword evidence="3" id="KW-0479">Metal-binding</keyword>
<dbReference type="InterPro" id="IPR015931">
    <property type="entry name" value="Acnase/IPM_dHydase_lsu_aba_1/3"/>
</dbReference>
<protein>
    <recommendedName>
        <fullName evidence="6">Aconitate hydratase</fullName>
        <shortName evidence="6">Aconitase</shortName>
        <ecNumber evidence="6">4.2.1.3</ecNumber>
    </recommendedName>
</protein>
<dbReference type="SUPFAM" id="SSF52016">
    <property type="entry name" value="LeuD/IlvD-like"/>
    <property type="match status" value="1"/>
</dbReference>
<evidence type="ECO:0000256" key="5">
    <source>
        <dbReference type="ARBA" id="ARBA00023014"/>
    </source>
</evidence>
<keyword evidence="6 10" id="KW-0456">Lyase</keyword>
<dbReference type="Pfam" id="PF00330">
    <property type="entry name" value="Aconitase"/>
    <property type="match status" value="1"/>
</dbReference>
<proteinExistence type="inferred from homology"/>
<dbReference type="InterPro" id="IPR015928">
    <property type="entry name" value="Aconitase/3IPM_dehydase_swvl"/>
</dbReference>
<dbReference type="PANTHER" id="PTHR11670">
    <property type="entry name" value="ACONITASE/IRON-RESPONSIVE ELEMENT FAMILY MEMBER"/>
    <property type="match status" value="1"/>
</dbReference>
<dbReference type="SUPFAM" id="SSF53732">
    <property type="entry name" value="Aconitase iron-sulfur domain"/>
    <property type="match status" value="1"/>
</dbReference>
<evidence type="ECO:0000256" key="4">
    <source>
        <dbReference type="ARBA" id="ARBA00023004"/>
    </source>
</evidence>
<feature type="region of interest" description="Disordered" evidence="7">
    <location>
        <begin position="395"/>
        <end position="445"/>
    </location>
</feature>
<dbReference type="EMBL" id="JABVEC010000034">
    <property type="protein sequence ID" value="MBC6469988.1"/>
    <property type="molecule type" value="Genomic_DNA"/>
</dbReference>
<dbReference type="InterPro" id="IPR006249">
    <property type="entry name" value="Aconitase/IRP2"/>
</dbReference>
<dbReference type="RefSeq" id="WP_187247028.1">
    <property type="nucleotide sequence ID" value="NZ_BAAAOK010000017.1"/>
</dbReference>
<comment type="similarity">
    <text evidence="2 6">Belongs to the aconitase/IPM isomerase family.</text>
</comment>
<dbReference type="Gene3D" id="3.30.499.10">
    <property type="entry name" value="Aconitase, domain 3"/>
    <property type="match status" value="2"/>
</dbReference>
<dbReference type="Gene3D" id="3.20.19.10">
    <property type="entry name" value="Aconitase, domain 4"/>
    <property type="match status" value="1"/>
</dbReference>
<dbReference type="EC" id="4.2.1.3" evidence="6"/>
<dbReference type="InterPro" id="IPR044137">
    <property type="entry name" value="AcnA_IRP_Swivel"/>
</dbReference>
<keyword evidence="4 6" id="KW-0408">Iron</keyword>
<evidence type="ECO:0000256" key="2">
    <source>
        <dbReference type="ARBA" id="ARBA00007185"/>
    </source>
</evidence>
<keyword evidence="6" id="KW-0004">4Fe-4S</keyword>
<feature type="domain" description="Aconitase A/isopropylmalate dehydratase small subunit swivel" evidence="9">
    <location>
        <begin position="722"/>
        <end position="851"/>
    </location>
</feature>
<dbReference type="NCBIfam" id="TIGR01341">
    <property type="entry name" value="aconitase_1"/>
    <property type="match status" value="1"/>
</dbReference>
<comment type="function">
    <text evidence="6">Catalyzes the isomerization of citrate to isocitrate via cis-aconitate.</text>
</comment>
<feature type="domain" description="Aconitase/3-isopropylmalate dehydratase large subunit alpha/beta/alpha" evidence="8">
    <location>
        <begin position="67"/>
        <end position="592"/>
    </location>
</feature>